<evidence type="ECO:0000259" key="2">
    <source>
        <dbReference type="Pfam" id="PF19431"/>
    </source>
</evidence>
<dbReference type="AlphaFoldDB" id="A7T0A4"/>
<reference evidence="3 4" key="1">
    <citation type="journal article" date="2007" name="Science">
        <title>Sea anemone genome reveals ancestral eumetazoan gene repertoire and genomic organization.</title>
        <authorList>
            <person name="Putnam N.H."/>
            <person name="Srivastava M."/>
            <person name="Hellsten U."/>
            <person name="Dirks B."/>
            <person name="Chapman J."/>
            <person name="Salamov A."/>
            <person name="Terry A."/>
            <person name="Shapiro H."/>
            <person name="Lindquist E."/>
            <person name="Kapitonov V.V."/>
            <person name="Jurka J."/>
            <person name="Genikhovich G."/>
            <person name="Grigoriev I.V."/>
            <person name="Lucas S.M."/>
            <person name="Steele R.E."/>
            <person name="Finnerty J.R."/>
            <person name="Technau U."/>
            <person name="Martindale M.Q."/>
            <person name="Rokhsar D.S."/>
        </authorList>
    </citation>
    <scope>NUCLEOTIDE SEQUENCE [LARGE SCALE GENOMIC DNA]</scope>
    <source>
        <strain evidence="4">CH2 X CH6</strain>
    </source>
</reference>
<dbReference type="PhylomeDB" id="A7T0A4"/>
<dbReference type="Proteomes" id="UP000001593">
    <property type="component" value="Unassembled WGS sequence"/>
</dbReference>
<evidence type="ECO:0000313" key="3">
    <source>
        <dbReference type="EMBL" id="EDO30610.1"/>
    </source>
</evidence>
<feature type="region of interest" description="Disordered" evidence="1">
    <location>
        <begin position="314"/>
        <end position="339"/>
    </location>
</feature>
<feature type="compositionally biased region" description="Acidic residues" evidence="1">
    <location>
        <begin position="1"/>
        <end position="12"/>
    </location>
</feature>
<feature type="region of interest" description="Disordered" evidence="1">
    <location>
        <begin position="114"/>
        <end position="133"/>
    </location>
</feature>
<feature type="domain" description="Mitogen-activated protein kinase kinase kinase N-terminal" evidence="2">
    <location>
        <begin position="490"/>
        <end position="693"/>
    </location>
</feature>
<dbReference type="EMBL" id="DS470011">
    <property type="protein sequence ID" value="EDO30610.1"/>
    <property type="molecule type" value="Genomic_DNA"/>
</dbReference>
<feature type="region of interest" description="Disordered" evidence="1">
    <location>
        <begin position="1"/>
        <end position="21"/>
    </location>
</feature>
<dbReference type="GO" id="GO:0000165">
    <property type="term" value="P:MAPK cascade"/>
    <property type="evidence" value="ECO:0007669"/>
    <property type="project" value="InterPro"/>
</dbReference>
<accession>A7T0A4</accession>
<organism evidence="3 4">
    <name type="scientific">Nematostella vectensis</name>
    <name type="common">Starlet sea anemone</name>
    <dbReference type="NCBI Taxonomy" id="45351"/>
    <lineage>
        <taxon>Eukaryota</taxon>
        <taxon>Metazoa</taxon>
        <taxon>Cnidaria</taxon>
        <taxon>Anthozoa</taxon>
        <taxon>Hexacorallia</taxon>
        <taxon>Actiniaria</taxon>
        <taxon>Edwardsiidae</taxon>
        <taxon>Nematostella</taxon>
    </lineage>
</organism>
<dbReference type="HOGENOM" id="CLU_386518_0_0_1"/>
<feature type="region of interest" description="Disordered" evidence="1">
    <location>
        <begin position="88"/>
        <end position="109"/>
    </location>
</feature>
<dbReference type="Pfam" id="PF19431">
    <property type="entry name" value="MEKK4_N"/>
    <property type="match status" value="2"/>
</dbReference>
<dbReference type="STRING" id="45351.A7T0A4"/>
<sequence length="715" mass="81994">MADSEQDSEEGDEKLKAPCVGSPCDELDMAEIFEGSKHSNVEFEVGDHCDFGSDRQSSFEKASDAESASSELEDLYLAELGVTPPRNLQRVRDRIKTRRRGQEKIAQPPKVILGRTENEKRRRERGSNQTQLKTERAFQRQFKRNSFGDFESNGNQCGKPLDVPSMKIESRNRYMSLKCTRRDTGGNLCGETPGKTRLTRSESDPRSLGFLSSHMPQSRTDFYRTFSLLIKIGAHAHKQRDSQFAVSELERQNSEEHKKWQVELKLALWLELRAWHAGCSMEEQDQFLIDERQHVDDVLEEVINFNFNNLDKESDAGGKQPFSVKDKEGDNPPLENKVVSPYPTITVSCEGNSTIDIKEYCEPSTSGDSTNTERPESLDFNLKRTHKIVKQPSTNESSPMAEQEKFNAELKAAILKVTELFEKLEAAEHLYPNLKSVGECHPRYSSPDFHRNVDALQLWLNVANDLLHKLQLTARFLGVDHQETNVWQDWYRPFVDRSIKKFGLIKLGKRIGDILDTSLLKAKQVLIPEGASYHHDNATEWITNDWESNISHLESILYRDVATEMRPRSQSQVALSHVSIEQNSYGVPWSTEFRNLGLPSFSRLFLFMARIPLDISHECIRLRLEHRPKGDPSDLSVRQLLRECKEVILGAVLVKDYYLYMVDGMVTPEDLDHERLENDIEEFEQDLQSMLKVAILGSNFVVFFGVKPRKIRKNP</sequence>
<feature type="domain" description="Mitogen-activated protein kinase kinase kinase N-terminal" evidence="2">
    <location>
        <begin position="64"/>
        <end position="481"/>
    </location>
</feature>
<protein>
    <recommendedName>
        <fullName evidence="2">Mitogen-activated protein kinase kinase kinase N-terminal domain-containing protein</fullName>
    </recommendedName>
</protein>
<keyword evidence="4" id="KW-1185">Reference proteome</keyword>
<gene>
    <name evidence="3" type="ORF">NEMVEDRAFT_v1g220345</name>
</gene>
<evidence type="ECO:0000256" key="1">
    <source>
        <dbReference type="SAM" id="MobiDB-lite"/>
    </source>
</evidence>
<dbReference type="InParanoid" id="A7T0A4"/>
<dbReference type="eggNOG" id="KOG4645">
    <property type="taxonomic scope" value="Eukaryota"/>
</dbReference>
<name>A7T0A4_NEMVE</name>
<dbReference type="InterPro" id="IPR045801">
    <property type="entry name" value="MEKK4_N"/>
</dbReference>
<proteinExistence type="predicted"/>
<evidence type="ECO:0000313" key="4">
    <source>
        <dbReference type="Proteomes" id="UP000001593"/>
    </source>
</evidence>